<reference evidence="3" key="1">
    <citation type="submission" date="2017-08" db="EMBL/GenBank/DDBJ databases">
        <authorList>
            <person name="Alvarez-Ponce D."/>
            <person name="Weitzman C.L."/>
            <person name="Tillett R.L."/>
            <person name="Sandmeier F.C."/>
            <person name="Tracy C.R."/>
        </authorList>
    </citation>
    <scope>NUCLEOTIDE SEQUENCE [LARGE SCALE GENOMIC DNA]</scope>
    <source>
        <strain evidence="3">723</strain>
    </source>
</reference>
<protein>
    <submittedName>
        <fullName evidence="2">Uncharacterized protein</fullName>
    </submittedName>
</protein>
<dbReference type="AlphaFoldDB" id="A0A269TJ18"/>
<keyword evidence="1" id="KW-0472">Membrane</keyword>
<comment type="caution">
    <text evidence="2">The sequence shown here is derived from an EMBL/GenBank/DDBJ whole genome shotgun (WGS) entry which is preliminary data.</text>
</comment>
<organism evidence="2 3">
    <name type="scientific">Mycoplasmopsis agassizii</name>
    <dbReference type="NCBI Taxonomy" id="33922"/>
    <lineage>
        <taxon>Bacteria</taxon>
        <taxon>Bacillati</taxon>
        <taxon>Mycoplasmatota</taxon>
        <taxon>Mycoplasmoidales</taxon>
        <taxon>Metamycoplasmataceae</taxon>
        <taxon>Mycoplasmopsis</taxon>
    </lineage>
</organism>
<feature type="transmembrane region" description="Helical" evidence="1">
    <location>
        <begin position="6"/>
        <end position="26"/>
    </location>
</feature>
<gene>
    <name evidence="2" type="ORF">CJJ23_03505</name>
</gene>
<keyword evidence="1" id="KW-1133">Transmembrane helix</keyword>
<proteinExistence type="predicted"/>
<dbReference type="RefSeq" id="WP_095334978.1">
    <property type="nucleotide sequence ID" value="NZ_NQNY01000011.1"/>
</dbReference>
<accession>A0A269TJ18</accession>
<keyword evidence="1" id="KW-0812">Transmembrane</keyword>
<dbReference type="Proteomes" id="UP000216943">
    <property type="component" value="Unassembled WGS sequence"/>
</dbReference>
<evidence type="ECO:0000256" key="1">
    <source>
        <dbReference type="SAM" id="Phobius"/>
    </source>
</evidence>
<dbReference type="NCBIfam" id="NF045955">
    <property type="entry name" value="MHO_4530_fam"/>
    <property type="match status" value="1"/>
</dbReference>
<dbReference type="OrthoDB" id="399743at2"/>
<evidence type="ECO:0000313" key="3">
    <source>
        <dbReference type="Proteomes" id="UP000216943"/>
    </source>
</evidence>
<name>A0A269TJ18_9BACT</name>
<evidence type="ECO:0000313" key="2">
    <source>
        <dbReference type="EMBL" id="PAK21180.1"/>
    </source>
</evidence>
<dbReference type="EMBL" id="NQNY01000011">
    <property type="protein sequence ID" value="PAK21180.1"/>
    <property type="molecule type" value="Genomic_DNA"/>
</dbReference>
<sequence length="523" mass="62316">MLQSFIILIVVLCFVALFILLTFLNVEWIYNSKIYGVSNLVFDLHNKRVSKMTFDPFNFGSFENGNEKDKFSKGYWIAYEAFFARANFNDEIKTKIKDILNNWNENQKTTQQIFIDNRQTSEKPLKVLNWFSFNKKNSIRIIFRQAEDNKIIANFKWSKDLVSQQTDYRDEILEWNQILNIRGTFKSFIGLEIKAGKRDNLKYLIKKLNSLYHRKKTYILLKNDLVFIMVNDQNLKLVKKHIHGILQAIKSENNGWFLKNFYSHLAVVEMKNVKFVDDLENLELRMRYALTESKVDKETYWFEIDTIDFTEYEIFKSNVVNIMRELSSFDYDLKRIREYGTNKVLSNTYAKYKIKNVEKSEVENITKSIYYKNLINDFFVSFVEENYKETRRIFIDIRDETFLSIGHNLKNTQVAYIINIIDIDMIDPVEKFLKSNNFNVRLGVKLHSINERIFDFVMNVKPNFLVIAKEIGMNISNEKNYLYLSYLNYLNNLNHTNMIIENVPANLEENIVKKTGLTYWLEN</sequence>